<protein>
    <submittedName>
        <fullName evidence="3">Uncharacterized protein</fullName>
    </submittedName>
</protein>
<keyword evidence="1" id="KW-0175">Coiled coil</keyword>
<evidence type="ECO:0000313" key="3">
    <source>
        <dbReference type="EMBL" id="TDP59859.1"/>
    </source>
</evidence>
<keyword evidence="4" id="KW-1185">Reference proteome</keyword>
<gene>
    <name evidence="3" type="ORF">EV211_102101</name>
</gene>
<sequence>MDPTQQMIITVITSTSVTGAVTGLVRYFIDRHDRKSGRMAKLEYDIEEIRKNLESISSILSDLVEEMKNLKEDDIVLLHDRIYQALTYLSKFKEINLIDRCNADYIHERYKANGGNHKEELMYELIKQIPVIDENGNIIVLKK</sequence>
<dbReference type="Proteomes" id="UP000295500">
    <property type="component" value="Unassembled WGS sequence"/>
</dbReference>
<keyword evidence="2" id="KW-1133">Transmembrane helix</keyword>
<organism evidence="3 4">
    <name type="scientific">Aminicella lysinilytica</name>
    <dbReference type="NCBI Taxonomy" id="433323"/>
    <lineage>
        <taxon>Bacteria</taxon>
        <taxon>Bacillati</taxon>
        <taxon>Bacillota</taxon>
        <taxon>Clostridia</taxon>
        <taxon>Peptostreptococcales</taxon>
        <taxon>Anaerovoracaceae</taxon>
        <taxon>Aminicella</taxon>
    </lineage>
</organism>
<feature type="coiled-coil region" evidence="1">
    <location>
        <begin position="39"/>
        <end position="73"/>
    </location>
</feature>
<evidence type="ECO:0000313" key="4">
    <source>
        <dbReference type="Proteomes" id="UP000295500"/>
    </source>
</evidence>
<evidence type="ECO:0000256" key="2">
    <source>
        <dbReference type="SAM" id="Phobius"/>
    </source>
</evidence>
<keyword evidence="2" id="KW-0472">Membrane</keyword>
<name>A0A4R6QEH9_9FIRM</name>
<evidence type="ECO:0000256" key="1">
    <source>
        <dbReference type="SAM" id="Coils"/>
    </source>
</evidence>
<dbReference type="OrthoDB" id="2051266at2"/>
<reference evidence="3 4" key="1">
    <citation type="submission" date="2019-03" db="EMBL/GenBank/DDBJ databases">
        <title>Genomic Encyclopedia of Type Strains, Phase IV (KMG-IV): sequencing the most valuable type-strain genomes for metagenomic binning, comparative biology and taxonomic classification.</title>
        <authorList>
            <person name="Goeker M."/>
        </authorList>
    </citation>
    <scope>NUCLEOTIDE SEQUENCE [LARGE SCALE GENOMIC DNA]</scope>
    <source>
        <strain evidence="3 4">DSM 28287</strain>
    </source>
</reference>
<accession>A0A4R6QEH9</accession>
<comment type="caution">
    <text evidence="3">The sequence shown here is derived from an EMBL/GenBank/DDBJ whole genome shotgun (WGS) entry which is preliminary data.</text>
</comment>
<feature type="transmembrane region" description="Helical" evidence="2">
    <location>
        <begin position="6"/>
        <end position="29"/>
    </location>
</feature>
<dbReference type="EMBL" id="SNXO01000002">
    <property type="protein sequence ID" value="TDP59859.1"/>
    <property type="molecule type" value="Genomic_DNA"/>
</dbReference>
<dbReference type="RefSeq" id="WP_133527557.1">
    <property type="nucleotide sequence ID" value="NZ_SNXO01000002.1"/>
</dbReference>
<proteinExistence type="predicted"/>
<keyword evidence="2" id="KW-0812">Transmembrane</keyword>
<dbReference type="AlphaFoldDB" id="A0A4R6QEH9"/>